<organism evidence="1 2">
    <name type="scientific">Oculimacula yallundae</name>
    <dbReference type="NCBI Taxonomy" id="86028"/>
    <lineage>
        <taxon>Eukaryota</taxon>
        <taxon>Fungi</taxon>
        <taxon>Dikarya</taxon>
        <taxon>Ascomycota</taxon>
        <taxon>Pezizomycotina</taxon>
        <taxon>Leotiomycetes</taxon>
        <taxon>Helotiales</taxon>
        <taxon>Ploettnerulaceae</taxon>
        <taxon>Oculimacula</taxon>
    </lineage>
</organism>
<proteinExistence type="predicted"/>
<sequence>MRLTSLHSIFAKFPPLAFELIDQLVSIIPPTDPSSLPFGHTYQTLQFFTFHSCLPYIYSTLSTLLNIQVLQPYANWALQLLLFTWCNTDSFIHTSLPPYLLFV</sequence>
<gene>
    <name evidence="1" type="ORF">VTL71DRAFT_586</name>
</gene>
<evidence type="ECO:0000313" key="1">
    <source>
        <dbReference type="EMBL" id="KAL2075643.1"/>
    </source>
</evidence>
<dbReference type="EMBL" id="JAZHXI010000001">
    <property type="protein sequence ID" value="KAL2075643.1"/>
    <property type="molecule type" value="Genomic_DNA"/>
</dbReference>
<evidence type="ECO:0000313" key="2">
    <source>
        <dbReference type="Proteomes" id="UP001595075"/>
    </source>
</evidence>
<protein>
    <submittedName>
        <fullName evidence="1">Uncharacterized protein</fullName>
    </submittedName>
</protein>
<comment type="caution">
    <text evidence="1">The sequence shown here is derived from an EMBL/GenBank/DDBJ whole genome shotgun (WGS) entry which is preliminary data.</text>
</comment>
<keyword evidence="2" id="KW-1185">Reference proteome</keyword>
<name>A0ABR4D0H4_9HELO</name>
<dbReference type="Proteomes" id="UP001595075">
    <property type="component" value="Unassembled WGS sequence"/>
</dbReference>
<reference evidence="1 2" key="1">
    <citation type="journal article" date="2024" name="Commun. Biol.">
        <title>Comparative genomic analysis of thermophilic fungi reveals convergent evolutionary adaptations and gene losses.</title>
        <authorList>
            <person name="Steindorff A.S."/>
            <person name="Aguilar-Pontes M.V."/>
            <person name="Robinson A.J."/>
            <person name="Andreopoulos B."/>
            <person name="LaButti K."/>
            <person name="Kuo A."/>
            <person name="Mondo S."/>
            <person name="Riley R."/>
            <person name="Otillar R."/>
            <person name="Haridas S."/>
            <person name="Lipzen A."/>
            <person name="Grimwood J."/>
            <person name="Schmutz J."/>
            <person name="Clum A."/>
            <person name="Reid I.D."/>
            <person name="Moisan M.C."/>
            <person name="Butler G."/>
            <person name="Nguyen T.T.M."/>
            <person name="Dewar K."/>
            <person name="Conant G."/>
            <person name="Drula E."/>
            <person name="Henrissat B."/>
            <person name="Hansel C."/>
            <person name="Singer S."/>
            <person name="Hutchinson M.I."/>
            <person name="de Vries R.P."/>
            <person name="Natvig D.O."/>
            <person name="Powell A.J."/>
            <person name="Tsang A."/>
            <person name="Grigoriev I.V."/>
        </authorList>
    </citation>
    <scope>NUCLEOTIDE SEQUENCE [LARGE SCALE GENOMIC DNA]</scope>
    <source>
        <strain evidence="1 2">CBS 494.80</strain>
    </source>
</reference>
<accession>A0ABR4D0H4</accession>